<sequence length="74" mass="8229">MPITTETKSSKLKLILEKGKNDKGEPIAKSKTFSNLKPEATNESIYQVADTISKLQKLPLIEVSRVDEVVISKQ</sequence>
<evidence type="ECO:0000313" key="2">
    <source>
        <dbReference type="EMBL" id="AFS77308.1"/>
    </source>
</evidence>
<dbReference type="STRING" id="1128398.Curi_c02280"/>
<reference evidence="2 3" key="1">
    <citation type="journal article" date="2012" name="PLoS ONE">
        <title>The purine-utilizing bacterium Clostridium acidurici 9a: a genome-guided metabolic reconsideration.</title>
        <authorList>
            <person name="Hartwich K."/>
            <person name="Poehlein A."/>
            <person name="Daniel R."/>
        </authorList>
    </citation>
    <scope>NUCLEOTIDE SEQUENCE [LARGE SCALE GENOMIC DNA]</scope>
    <source>
        <strain evidence="3">ATCC 7906 / DSM 604 / BCRC 14475 / CIP 104303 / KCTC 5404 / NCIMB 10678 / 9a</strain>
    </source>
</reference>
<dbReference type="Pfam" id="PF07872">
    <property type="entry name" value="DUF1659"/>
    <property type="match status" value="1"/>
</dbReference>
<dbReference type="OrthoDB" id="1708274at2"/>
<dbReference type="EMBL" id="CP003326">
    <property type="protein sequence ID" value="AFS77308.1"/>
    <property type="molecule type" value="Genomic_DNA"/>
</dbReference>
<name>K0ATY9_GOTA9</name>
<evidence type="ECO:0000259" key="1">
    <source>
        <dbReference type="Pfam" id="PF07872"/>
    </source>
</evidence>
<dbReference type="AlphaFoldDB" id="K0ATY9"/>
<gene>
    <name evidence="2" type="ordered locus">Curi_c02280</name>
</gene>
<proteinExistence type="predicted"/>
<dbReference type="eggNOG" id="ENOG5033AHG">
    <property type="taxonomic scope" value="Bacteria"/>
</dbReference>
<dbReference type="RefSeq" id="WP_014966445.1">
    <property type="nucleotide sequence ID" value="NC_018664.1"/>
</dbReference>
<protein>
    <recommendedName>
        <fullName evidence="1">DUF1659 domain-containing protein</fullName>
    </recommendedName>
</protein>
<feature type="domain" description="DUF1659" evidence="1">
    <location>
        <begin position="3"/>
        <end position="72"/>
    </location>
</feature>
<dbReference type="KEGG" id="cad:Curi_c02280"/>
<dbReference type="Proteomes" id="UP000006094">
    <property type="component" value="Chromosome"/>
</dbReference>
<dbReference type="InterPro" id="IPR012454">
    <property type="entry name" value="DUF1659"/>
</dbReference>
<keyword evidence="3" id="KW-1185">Reference proteome</keyword>
<organism evidence="2 3">
    <name type="scientific">Gottschalkia acidurici (strain ATCC 7906 / DSM 604 / BCRC 14475 / CIP 104303 / KCTC 5404 / NCIMB 10678 / 9a)</name>
    <name type="common">Clostridium acidurici</name>
    <dbReference type="NCBI Taxonomy" id="1128398"/>
    <lineage>
        <taxon>Bacteria</taxon>
        <taxon>Bacillati</taxon>
        <taxon>Bacillota</taxon>
        <taxon>Tissierellia</taxon>
        <taxon>Tissierellales</taxon>
        <taxon>Gottschalkiaceae</taxon>
        <taxon>Gottschalkia</taxon>
    </lineage>
</organism>
<dbReference type="HOGENOM" id="CLU_196603_1_0_9"/>
<evidence type="ECO:0000313" key="3">
    <source>
        <dbReference type="Proteomes" id="UP000006094"/>
    </source>
</evidence>
<accession>K0ATY9</accession>